<dbReference type="OrthoDB" id="6244278at2"/>
<evidence type="ECO:0000256" key="1">
    <source>
        <dbReference type="SAM" id="SignalP"/>
    </source>
</evidence>
<sequence length="577" mass="62827">MKYNDNKISKIAKSVNKILGSSALVMMFSGPALATNKPVLINDSQILQEFKGAQLMDTVSPEFFAGDVRDLETISPWTAGDPVKSIPRRIYPNFNKSPLTTPINTVTGNDDHLVHLQNDAQNTYSRAVNDGSVNIDGIAFTGVNPADPTGTVGKNHYIQSINGNSGALFSIFDKATGNKVSGPTAMSTLATNLCKNALGDPIVFYDETAQRYVMTEFSNQTGRSLCVYVSKTDNPVSGGWYAYEFQAPEFPDYPKFGRWGDSYYIGTNESAGPGIYAIERSKLLAGQTARMQRKTAPKLAGLGFQMMVPVDVDTVSGPDANAPGLFIRQNDDEINNKGSNNASQDYIELWTFKPDYNNSANTQLAGPIKIAISEFDSDVCTGGAQGFGCLKQKGSTKTLDPVREVVMYRAQYRKFAAHESIVGNFVHDAGSDRAGIRWFELRKVGSGSWALHQEGTYAPSGTDNRFMGSAAMDGSGNIALSYHIAGVDTYPGINMTGRLASDTNGTMTQTEKVLVAGTSHIASDRNGDYSHLSIDPVDNCTFWMTSDYGKEGGKWATSMCKYVIKTDFNYNNCNWWL</sequence>
<accession>A0A1I1NRH8</accession>
<gene>
    <name evidence="2" type="ORF">SAMN02745724_03156</name>
</gene>
<dbReference type="STRING" id="1123010.SAMN02745724_03156"/>
<reference evidence="2 3" key="1">
    <citation type="submission" date="2016-10" db="EMBL/GenBank/DDBJ databases">
        <authorList>
            <person name="de Groot N.N."/>
        </authorList>
    </citation>
    <scope>NUCLEOTIDE SEQUENCE [LARGE SCALE GENOMIC DNA]</scope>
    <source>
        <strain evidence="2 3">DSM 6059</strain>
    </source>
</reference>
<proteinExistence type="predicted"/>
<keyword evidence="1" id="KW-0732">Signal</keyword>
<organism evidence="2 3">
    <name type="scientific">Pseudoalteromonas denitrificans DSM 6059</name>
    <dbReference type="NCBI Taxonomy" id="1123010"/>
    <lineage>
        <taxon>Bacteria</taxon>
        <taxon>Pseudomonadati</taxon>
        <taxon>Pseudomonadota</taxon>
        <taxon>Gammaproteobacteria</taxon>
        <taxon>Alteromonadales</taxon>
        <taxon>Pseudoalteromonadaceae</taxon>
        <taxon>Pseudoalteromonas</taxon>
    </lineage>
</organism>
<dbReference type="Proteomes" id="UP000198862">
    <property type="component" value="Unassembled WGS sequence"/>
</dbReference>
<protein>
    <submittedName>
        <fullName evidence="2">Uncharacterized protein</fullName>
    </submittedName>
</protein>
<name>A0A1I1NRH8_9GAMM</name>
<evidence type="ECO:0000313" key="2">
    <source>
        <dbReference type="EMBL" id="SFD00274.1"/>
    </source>
</evidence>
<keyword evidence="3" id="KW-1185">Reference proteome</keyword>
<feature type="chain" id="PRO_5011458341" evidence="1">
    <location>
        <begin position="35"/>
        <end position="577"/>
    </location>
</feature>
<feature type="signal peptide" evidence="1">
    <location>
        <begin position="1"/>
        <end position="34"/>
    </location>
</feature>
<dbReference type="AlphaFoldDB" id="A0A1I1NRH8"/>
<dbReference type="EMBL" id="FOLO01000027">
    <property type="protein sequence ID" value="SFD00274.1"/>
    <property type="molecule type" value="Genomic_DNA"/>
</dbReference>
<evidence type="ECO:0000313" key="3">
    <source>
        <dbReference type="Proteomes" id="UP000198862"/>
    </source>
</evidence>
<dbReference type="RefSeq" id="WP_091986298.1">
    <property type="nucleotide sequence ID" value="NZ_FOLO01000027.1"/>
</dbReference>